<organism evidence="1">
    <name type="scientific">marine sediment metagenome</name>
    <dbReference type="NCBI Taxonomy" id="412755"/>
    <lineage>
        <taxon>unclassified sequences</taxon>
        <taxon>metagenomes</taxon>
        <taxon>ecological metagenomes</taxon>
    </lineage>
</organism>
<proteinExistence type="predicted"/>
<name>A0A0F9AWM4_9ZZZZ</name>
<evidence type="ECO:0000313" key="1">
    <source>
        <dbReference type="EMBL" id="KKL13989.1"/>
    </source>
</evidence>
<dbReference type="PROSITE" id="PS51257">
    <property type="entry name" value="PROKAR_LIPOPROTEIN"/>
    <property type="match status" value="1"/>
</dbReference>
<feature type="non-terminal residue" evidence="1">
    <location>
        <position position="213"/>
    </location>
</feature>
<protein>
    <submittedName>
        <fullName evidence="1">Uncharacterized protein</fullName>
    </submittedName>
</protein>
<reference evidence="1" key="1">
    <citation type="journal article" date="2015" name="Nature">
        <title>Complex archaea that bridge the gap between prokaryotes and eukaryotes.</title>
        <authorList>
            <person name="Spang A."/>
            <person name="Saw J.H."/>
            <person name="Jorgensen S.L."/>
            <person name="Zaremba-Niedzwiedzka K."/>
            <person name="Martijn J."/>
            <person name="Lind A.E."/>
            <person name="van Eijk R."/>
            <person name="Schleper C."/>
            <person name="Guy L."/>
            <person name="Ettema T.J."/>
        </authorList>
    </citation>
    <scope>NUCLEOTIDE SEQUENCE</scope>
</reference>
<sequence length="213" mass="22320">MKNLKYILWILILVGSCFGVDEIHVDYPTGDTLYAARFQPNGDVFVTSGLSDEVWSTAADYDVTMTENGTGGHYVGGFDVSANIADGTFKITVYQRIAGAPANSDPAIYVGTIVWKDGAEDPGAAESDHATTDALITSSHSTTDGKIDTTDALITSSHSTTDGKIDTTDALITSSHSTTDGKIDTTDALITSSHSTTDGLITTVDGVVDSILT</sequence>
<dbReference type="AlphaFoldDB" id="A0A0F9AWM4"/>
<dbReference type="EMBL" id="LAZR01040637">
    <property type="protein sequence ID" value="KKL13989.1"/>
    <property type="molecule type" value="Genomic_DNA"/>
</dbReference>
<accession>A0A0F9AWM4</accession>
<comment type="caution">
    <text evidence="1">The sequence shown here is derived from an EMBL/GenBank/DDBJ whole genome shotgun (WGS) entry which is preliminary data.</text>
</comment>
<gene>
    <name evidence="1" type="ORF">LCGC14_2520230</name>
</gene>